<dbReference type="InterPro" id="IPR038673">
    <property type="entry name" value="OprB_sf"/>
</dbReference>
<gene>
    <name evidence="3" type="ORF">KIH39_18080</name>
</gene>
<dbReference type="GO" id="GO:0016020">
    <property type="term" value="C:membrane"/>
    <property type="evidence" value="ECO:0007669"/>
    <property type="project" value="InterPro"/>
</dbReference>
<dbReference type="InterPro" id="IPR007049">
    <property type="entry name" value="Carb-sel_porin_OprB"/>
</dbReference>
<comment type="similarity">
    <text evidence="1 2">Belongs to the OprB family.</text>
</comment>
<dbReference type="RefSeq" id="WP_213494633.1">
    <property type="nucleotide sequence ID" value="NZ_CP074694.1"/>
</dbReference>
<dbReference type="GO" id="GO:0015288">
    <property type="term" value="F:porin activity"/>
    <property type="evidence" value="ECO:0007669"/>
    <property type="project" value="InterPro"/>
</dbReference>
<dbReference type="PANTHER" id="PTHR37944">
    <property type="entry name" value="PORIN B"/>
    <property type="match status" value="1"/>
</dbReference>
<dbReference type="GO" id="GO:0008643">
    <property type="term" value="P:carbohydrate transport"/>
    <property type="evidence" value="ECO:0007669"/>
    <property type="project" value="InterPro"/>
</dbReference>
<evidence type="ECO:0000256" key="2">
    <source>
        <dbReference type="RuleBase" id="RU363072"/>
    </source>
</evidence>
<dbReference type="InterPro" id="IPR052932">
    <property type="entry name" value="OprB_Porin"/>
</dbReference>
<protein>
    <submittedName>
        <fullName evidence="3">Carbohydrate porin</fullName>
    </submittedName>
</protein>
<evidence type="ECO:0000256" key="1">
    <source>
        <dbReference type="ARBA" id="ARBA00008769"/>
    </source>
</evidence>
<organism evidence="3 4">
    <name type="scientific">Telmatocola sphagniphila</name>
    <dbReference type="NCBI Taxonomy" id="1123043"/>
    <lineage>
        <taxon>Bacteria</taxon>
        <taxon>Pseudomonadati</taxon>
        <taxon>Planctomycetota</taxon>
        <taxon>Planctomycetia</taxon>
        <taxon>Gemmatales</taxon>
        <taxon>Gemmataceae</taxon>
    </lineage>
</organism>
<dbReference type="Gene3D" id="2.40.160.180">
    <property type="entry name" value="Carbohydrate-selective porin OprB"/>
    <property type="match status" value="1"/>
</dbReference>
<proteinExistence type="inferred from homology"/>
<keyword evidence="4" id="KW-1185">Reference proteome</keyword>
<sequence length="455" mass="48536">MIPLRKLTLAGITGLSASLSYGQEPKATNSVLNPTPIEVLTQGDAAPKPALQSCLDSDPKAKEEVSPFMSTLTGNWGGYRDSLAQNGFIFRGDLTQFYQGVASGGKTNQFEYGGKLNYYVDIDGQKAGLWEGLFINMHAETRYGEDVNKASGALLPVNLASKFPGDGNLTAITSLKVTQGLSENLAVYAGKINTLDEDKLTFGGGIGIDNFMSGGLTFNATALRAVPYSTFGTGVVFLVDHQPAAAISVFDAVDHATDSAVNNLFSKGAVIVAEGGLPLPFEKPGSVSIGGVYSTRTYTSLDFDSYLLFPQLNRAIPVLGRETGSWSVFYKASQTLWTSCEDPKNAWGIFSEGGVADGNPSPLNNFFNFGISGSNPYATKDTFGLGYFYLGLSGPIKGTLALAGLNVRDEQGFELFYNCAVTPWFHLTPDVQLVLPTQSKQEAACVIGLRAKLDF</sequence>
<accession>A0A8E6B281</accession>
<dbReference type="Proteomes" id="UP000676194">
    <property type="component" value="Chromosome"/>
</dbReference>
<dbReference type="EMBL" id="CP074694">
    <property type="protein sequence ID" value="QVL30750.1"/>
    <property type="molecule type" value="Genomic_DNA"/>
</dbReference>
<reference evidence="3" key="1">
    <citation type="submission" date="2021-05" db="EMBL/GenBank/DDBJ databases">
        <title>Complete genome sequence of the cellulolytic planctomycete Telmatocola sphagniphila SP2T and characterization of the first cellulase from planctomycetes.</title>
        <authorList>
            <person name="Rakitin A.L."/>
            <person name="Beletsky A.V."/>
            <person name="Naumoff D.G."/>
            <person name="Kulichevskaya I.S."/>
            <person name="Mardanov A.V."/>
            <person name="Ravin N.V."/>
            <person name="Dedysh S.N."/>
        </authorList>
    </citation>
    <scope>NUCLEOTIDE SEQUENCE</scope>
    <source>
        <strain evidence="3">SP2T</strain>
    </source>
</reference>
<dbReference type="Pfam" id="PF04966">
    <property type="entry name" value="OprB"/>
    <property type="match status" value="1"/>
</dbReference>
<dbReference type="KEGG" id="tsph:KIH39_18080"/>
<name>A0A8E6B281_9BACT</name>
<evidence type="ECO:0000313" key="4">
    <source>
        <dbReference type="Proteomes" id="UP000676194"/>
    </source>
</evidence>
<evidence type="ECO:0000313" key="3">
    <source>
        <dbReference type="EMBL" id="QVL30750.1"/>
    </source>
</evidence>
<dbReference type="PANTHER" id="PTHR37944:SF1">
    <property type="entry name" value="PORIN B"/>
    <property type="match status" value="1"/>
</dbReference>
<dbReference type="AlphaFoldDB" id="A0A8E6B281"/>